<evidence type="ECO:0000313" key="2">
    <source>
        <dbReference type="EMBL" id="KAJ6262432.1"/>
    </source>
</evidence>
<gene>
    <name evidence="2" type="ORF">Dda_3240</name>
</gene>
<comment type="caution">
    <text evidence="2">The sequence shown here is derived from an EMBL/GenBank/DDBJ whole genome shotgun (WGS) entry which is preliminary data.</text>
</comment>
<dbReference type="EMBL" id="JAQGDS010000003">
    <property type="protein sequence ID" value="KAJ6262432.1"/>
    <property type="molecule type" value="Genomic_DNA"/>
</dbReference>
<feature type="region of interest" description="Disordered" evidence="1">
    <location>
        <begin position="26"/>
        <end position="61"/>
    </location>
</feature>
<proteinExistence type="predicted"/>
<evidence type="ECO:0000313" key="3">
    <source>
        <dbReference type="Proteomes" id="UP001221413"/>
    </source>
</evidence>
<name>A0AAD6NLC5_DREDA</name>
<accession>A0AAD6NLC5</accession>
<organism evidence="2 3">
    <name type="scientific">Drechslerella dactyloides</name>
    <name type="common">Nematode-trapping fungus</name>
    <name type="synonym">Arthrobotrys dactyloides</name>
    <dbReference type="NCBI Taxonomy" id="74499"/>
    <lineage>
        <taxon>Eukaryota</taxon>
        <taxon>Fungi</taxon>
        <taxon>Dikarya</taxon>
        <taxon>Ascomycota</taxon>
        <taxon>Pezizomycotina</taxon>
        <taxon>Orbiliomycetes</taxon>
        <taxon>Orbiliales</taxon>
        <taxon>Orbiliaceae</taxon>
        <taxon>Drechslerella</taxon>
    </lineage>
</organism>
<keyword evidence="3" id="KW-1185">Reference proteome</keyword>
<sequence>MWKVMVRGSESWSCKEDKFYDLKRKKKNNSRMLREKEDEAKAGEESQQKAFPNAQLQRTIE</sequence>
<protein>
    <submittedName>
        <fullName evidence="2">Uncharacterized protein</fullName>
    </submittedName>
</protein>
<reference evidence="2" key="1">
    <citation type="submission" date="2023-01" db="EMBL/GenBank/DDBJ databases">
        <title>The chitinases involved in constricting ring structure development in the nematode-trapping fungus Drechslerella dactyloides.</title>
        <authorList>
            <person name="Wang R."/>
            <person name="Zhang L."/>
            <person name="Tang P."/>
            <person name="Li S."/>
            <person name="Liang L."/>
        </authorList>
    </citation>
    <scope>NUCLEOTIDE SEQUENCE</scope>
    <source>
        <strain evidence="2">YMF1.00031</strain>
    </source>
</reference>
<dbReference type="AlphaFoldDB" id="A0AAD6NLC5"/>
<evidence type="ECO:0000256" key="1">
    <source>
        <dbReference type="SAM" id="MobiDB-lite"/>
    </source>
</evidence>
<feature type="compositionally biased region" description="Polar residues" evidence="1">
    <location>
        <begin position="48"/>
        <end position="61"/>
    </location>
</feature>
<feature type="compositionally biased region" description="Basic and acidic residues" evidence="1">
    <location>
        <begin position="32"/>
        <end position="47"/>
    </location>
</feature>
<dbReference type="Proteomes" id="UP001221413">
    <property type="component" value="Unassembled WGS sequence"/>
</dbReference>